<dbReference type="VEuPathDB" id="FungiDB:ASPWEDRAFT_67872"/>
<organism evidence="1 2">
    <name type="scientific">Aspergillus wentii DTO 134E9</name>
    <dbReference type="NCBI Taxonomy" id="1073089"/>
    <lineage>
        <taxon>Eukaryota</taxon>
        <taxon>Fungi</taxon>
        <taxon>Dikarya</taxon>
        <taxon>Ascomycota</taxon>
        <taxon>Pezizomycotina</taxon>
        <taxon>Eurotiomycetes</taxon>
        <taxon>Eurotiomycetidae</taxon>
        <taxon>Eurotiales</taxon>
        <taxon>Aspergillaceae</taxon>
        <taxon>Aspergillus</taxon>
        <taxon>Aspergillus subgen. Cremei</taxon>
    </lineage>
</organism>
<dbReference type="Proteomes" id="UP000184383">
    <property type="component" value="Unassembled WGS sequence"/>
</dbReference>
<accession>A0A1L9RS34</accession>
<evidence type="ECO:0000313" key="2">
    <source>
        <dbReference type="Proteomes" id="UP000184383"/>
    </source>
</evidence>
<keyword evidence="2" id="KW-1185">Reference proteome</keyword>
<protein>
    <submittedName>
        <fullName evidence="1">Uncharacterized protein</fullName>
    </submittedName>
</protein>
<dbReference type="GO" id="GO:0046982">
    <property type="term" value="F:protein heterodimerization activity"/>
    <property type="evidence" value="ECO:0007669"/>
    <property type="project" value="InterPro"/>
</dbReference>
<name>A0A1L9RS34_ASPWE</name>
<sequence>MARIRKPTSRSTGVKAHCFVTPNPARRSTTLRHIHRKPVKKYKPVEQDIPIKMTKNDEGFTQYEIERLSFLRYASDMAKDMKIDLDERALETLHAAAESFLEKRHAVAHIPPGHPDRLKILQPDIEIVRMVRALLGFENLEPEDKFH</sequence>
<gene>
    <name evidence="1" type="ORF">ASPWEDRAFT_67872</name>
</gene>
<evidence type="ECO:0000313" key="1">
    <source>
        <dbReference type="EMBL" id="OJJ37683.1"/>
    </source>
</evidence>
<dbReference type="GeneID" id="63754783"/>
<dbReference type="EMBL" id="KV878211">
    <property type="protein sequence ID" value="OJJ37683.1"/>
    <property type="molecule type" value="Genomic_DNA"/>
</dbReference>
<dbReference type="Gene3D" id="1.10.20.10">
    <property type="entry name" value="Histone, subunit A"/>
    <property type="match status" value="1"/>
</dbReference>
<reference evidence="2" key="1">
    <citation type="journal article" date="2017" name="Genome Biol.">
        <title>Comparative genomics reveals high biological diversity and specific adaptations in the industrially and medically important fungal genus Aspergillus.</title>
        <authorList>
            <person name="de Vries R.P."/>
            <person name="Riley R."/>
            <person name="Wiebenga A."/>
            <person name="Aguilar-Osorio G."/>
            <person name="Amillis S."/>
            <person name="Uchima C.A."/>
            <person name="Anderluh G."/>
            <person name="Asadollahi M."/>
            <person name="Askin M."/>
            <person name="Barry K."/>
            <person name="Battaglia E."/>
            <person name="Bayram O."/>
            <person name="Benocci T."/>
            <person name="Braus-Stromeyer S.A."/>
            <person name="Caldana C."/>
            <person name="Canovas D."/>
            <person name="Cerqueira G.C."/>
            <person name="Chen F."/>
            <person name="Chen W."/>
            <person name="Choi C."/>
            <person name="Clum A."/>
            <person name="Dos Santos R.A."/>
            <person name="Damasio A.R."/>
            <person name="Diallinas G."/>
            <person name="Emri T."/>
            <person name="Fekete E."/>
            <person name="Flipphi M."/>
            <person name="Freyberg S."/>
            <person name="Gallo A."/>
            <person name="Gournas C."/>
            <person name="Habgood R."/>
            <person name="Hainaut M."/>
            <person name="Harispe M.L."/>
            <person name="Henrissat B."/>
            <person name="Hilden K.S."/>
            <person name="Hope R."/>
            <person name="Hossain A."/>
            <person name="Karabika E."/>
            <person name="Karaffa L."/>
            <person name="Karanyi Z."/>
            <person name="Krasevec N."/>
            <person name="Kuo A."/>
            <person name="Kusch H."/>
            <person name="LaButti K."/>
            <person name="Lagendijk E.L."/>
            <person name="Lapidus A."/>
            <person name="Levasseur A."/>
            <person name="Lindquist E."/>
            <person name="Lipzen A."/>
            <person name="Logrieco A.F."/>
            <person name="MacCabe A."/>
            <person name="Maekelae M.R."/>
            <person name="Malavazi I."/>
            <person name="Melin P."/>
            <person name="Meyer V."/>
            <person name="Mielnichuk N."/>
            <person name="Miskei M."/>
            <person name="Molnar A.P."/>
            <person name="Mule G."/>
            <person name="Ngan C.Y."/>
            <person name="Orejas M."/>
            <person name="Orosz E."/>
            <person name="Ouedraogo J.P."/>
            <person name="Overkamp K.M."/>
            <person name="Park H.-S."/>
            <person name="Perrone G."/>
            <person name="Piumi F."/>
            <person name="Punt P.J."/>
            <person name="Ram A.F."/>
            <person name="Ramon A."/>
            <person name="Rauscher S."/>
            <person name="Record E."/>
            <person name="Riano-Pachon D.M."/>
            <person name="Robert V."/>
            <person name="Roehrig J."/>
            <person name="Ruller R."/>
            <person name="Salamov A."/>
            <person name="Salih N.S."/>
            <person name="Samson R.A."/>
            <person name="Sandor E."/>
            <person name="Sanguinetti M."/>
            <person name="Schuetze T."/>
            <person name="Sepcic K."/>
            <person name="Shelest E."/>
            <person name="Sherlock G."/>
            <person name="Sophianopoulou V."/>
            <person name="Squina F.M."/>
            <person name="Sun H."/>
            <person name="Susca A."/>
            <person name="Todd R.B."/>
            <person name="Tsang A."/>
            <person name="Unkles S.E."/>
            <person name="van de Wiele N."/>
            <person name="van Rossen-Uffink D."/>
            <person name="Oliveira J.V."/>
            <person name="Vesth T.C."/>
            <person name="Visser J."/>
            <person name="Yu J.-H."/>
            <person name="Zhou M."/>
            <person name="Andersen M.R."/>
            <person name="Archer D.B."/>
            <person name="Baker S.E."/>
            <person name="Benoit I."/>
            <person name="Brakhage A.A."/>
            <person name="Braus G.H."/>
            <person name="Fischer R."/>
            <person name="Frisvad J.C."/>
            <person name="Goldman G.H."/>
            <person name="Houbraken J."/>
            <person name="Oakley B."/>
            <person name="Pocsi I."/>
            <person name="Scazzocchio C."/>
            <person name="Seiboth B."/>
            <person name="vanKuyk P.A."/>
            <person name="Wortman J."/>
            <person name="Dyer P.S."/>
            <person name="Grigoriev I.V."/>
        </authorList>
    </citation>
    <scope>NUCLEOTIDE SEQUENCE [LARGE SCALE GENOMIC DNA]</scope>
    <source>
        <strain evidence="2">DTO 134E9</strain>
    </source>
</reference>
<dbReference type="RefSeq" id="XP_040691359.1">
    <property type="nucleotide sequence ID" value="XM_040838935.1"/>
</dbReference>
<dbReference type="AlphaFoldDB" id="A0A1L9RS34"/>
<dbReference type="InterPro" id="IPR009072">
    <property type="entry name" value="Histone-fold"/>
</dbReference>
<proteinExistence type="predicted"/>